<sequence length="150" mass="16551">MKQNPFSAEQEKIIADAICTVASELRLIDVADLISMLRFERHGDLADLVASAAEMYFLPGTIKLGIGGDYYLDWGGQPRVVLDLEIRPQNVTIYARLVLEQDCGGIEINHIDFDEPLENPEDNTLLLAESLRAAAFRPFVSAVHITPPAA</sequence>
<dbReference type="AlphaFoldDB" id="A0A286IDG0"/>
<dbReference type="OrthoDB" id="7862614at2"/>
<dbReference type="EMBL" id="OCPC01000004">
    <property type="protein sequence ID" value="SOE18158.1"/>
    <property type="molecule type" value="Genomic_DNA"/>
</dbReference>
<keyword evidence="2" id="KW-1185">Reference proteome</keyword>
<dbReference type="Proteomes" id="UP000219465">
    <property type="component" value="Unassembled WGS sequence"/>
</dbReference>
<dbReference type="RefSeq" id="WP_097108613.1">
    <property type="nucleotide sequence ID" value="NZ_OCPC01000004.1"/>
</dbReference>
<gene>
    <name evidence="1" type="ORF">SAMN05877838_3076</name>
</gene>
<proteinExistence type="predicted"/>
<organism evidence="1 2">
    <name type="scientific">Hoeflea halophila</name>
    <dbReference type="NCBI Taxonomy" id="714899"/>
    <lineage>
        <taxon>Bacteria</taxon>
        <taxon>Pseudomonadati</taxon>
        <taxon>Pseudomonadota</taxon>
        <taxon>Alphaproteobacteria</taxon>
        <taxon>Hyphomicrobiales</taxon>
        <taxon>Rhizobiaceae</taxon>
        <taxon>Hoeflea</taxon>
    </lineage>
</organism>
<protein>
    <submittedName>
        <fullName evidence="1">Uncharacterized protein</fullName>
    </submittedName>
</protein>
<evidence type="ECO:0000313" key="1">
    <source>
        <dbReference type="EMBL" id="SOE18158.1"/>
    </source>
</evidence>
<accession>A0A286IDG0</accession>
<name>A0A286IDG0_9HYPH</name>
<evidence type="ECO:0000313" key="2">
    <source>
        <dbReference type="Proteomes" id="UP000219465"/>
    </source>
</evidence>
<reference evidence="2" key="1">
    <citation type="submission" date="2017-08" db="EMBL/GenBank/DDBJ databases">
        <authorList>
            <person name="Varghese N."/>
            <person name="Submissions S."/>
        </authorList>
    </citation>
    <scope>NUCLEOTIDE SEQUENCE [LARGE SCALE GENOMIC DNA]</scope>
    <source>
        <strain evidence="2">KCTC 23107</strain>
    </source>
</reference>